<dbReference type="Pfam" id="PF03872">
    <property type="entry name" value="RseA_N"/>
    <property type="match status" value="1"/>
</dbReference>
<dbReference type="PANTHER" id="PTHR38104">
    <property type="match status" value="1"/>
</dbReference>
<dbReference type="InterPro" id="IPR005572">
    <property type="entry name" value="Anti-sigma_E_RseA_N"/>
</dbReference>
<keyword evidence="1" id="KW-1133">Transmembrane helix</keyword>
<evidence type="ECO:0000259" key="2">
    <source>
        <dbReference type="Pfam" id="PF03872"/>
    </source>
</evidence>
<keyword evidence="1" id="KW-0472">Membrane</keyword>
<dbReference type="PANTHER" id="PTHR38104:SF1">
    <property type="entry name" value="ANTI-SIGMA-E FACTOR RSEA"/>
    <property type="match status" value="1"/>
</dbReference>
<protein>
    <submittedName>
        <fullName evidence="3">Sigma-E factor negative regulatory protein RseA</fullName>
    </submittedName>
</protein>
<keyword evidence="1" id="KW-0812">Transmembrane</keyword>
<evidence type="ECO:0000256" key="1">
    <source>
        <dbReference type="SAM" id="Phobius"/>
    </source>
</evidence>
<gene>
    <name evidence="3" type="ORF">HELGO_WM4925</name>
</gene>
<dbReference type="CDD" id="cd16328">
    <property type="entry name" value="RseA_N"/>
    <property type="match status" value="1"/>
</dbReference>
<dbReference type="Gene3D" id="1.10.10.880">
    <property type="entry name" value="Anti sigma-E protein RseA, N-terminal domain"/>
    <property type="match status" value="1"/>
</dbReference>
<dbReference type="InterPro" id="IPR052383">
    <property type="entry name" value="Anti-sigma-E_RseA-like"/>
</dbReference>
<name>A0A6S6TU96_9GAMM</name>
<organism evidence="3">
    <name type="scientific">uncultured Thiotrichaceae bacterium</name>
    <dbReference type="NCBI Taxonomy" id="298394"/>
    <lineage>
        <taxon>Bacteria</taxon>
        <taxon>Pseudomonadati</taxon>
        <taxon>Pseudomonadota</taxon>
        <taxon>Gammaproteobacteria</taxon>
        <taxon>Thiotrichales</taxon>
        <taxon>Thiotrichaceae</taxon>
        <taxon>environmental samples</taxon>
    </lineage>
</organism>
<dbReference type="SUPFAM" id="SSF89069">
    <property type="entry name" value="N-terminal, cytoplasmic domain of anti-sigmaE factor RseA"/>
    <property type="match status" value="1"/>
</dbReference>
<dbReference type="InterPro" id="IPR036147">
    <property type="entry name" value="Anti-sigma_E_RseA_N_sf"/>
</dbReference>
<accession>A0A6S6TU96</accession>
<feature type="transmembrane region" description="Helical" evidence="1">
    <location>
        <begin position="102"/>
        <end position="120"/>
    </location>
</feature>
<evidence type="ECO:0000313" key="3">
    <source>
        <dbReference type="EMBL" id="CAA6818219.1"/>
    </source>
</evidence>
<proteinExistence type="predicted"/>
<dbReference type="GO" id="GO:0016989">
    <property type="term" value="F:sigma factor antagonist activity"/>
    <property type="evidence" value="ECO:0007669"/>
    <property type="project" value="InterPro"/>
</dbReference>
<feature type="domain" description="Anti sigma-E protein RseA N-terminal" evidence="2">
    <location>
        <begin position="8"/>
        <end position="93"/>
    </location>
</feature>
<dbReference type="EMBL" id="CACVAY010000084">
    <property type="protein sequence ID" value="CAA6818219.1"/>
    <property type="molecule type" value="Genomic_DNA"/>
</dbReference>
<dbReference type="AlphaFoldDB" id="A0A6S6TU96"/>
<reference evidence="3" key="1">
    <citation type="submission" date="2020-01" db="EMBL/GenBank/DDBJ databases">
        <authorList>
            <person name="Meier V. D."/>
            <person name="Meier V D."/>
        </authorList>
    </citation>
    <scope>NUCLEOTIDE SEQUENCE</scope>
    <source>
        <strain evidence="3">HLG_WM_MAG_07</strain>
    </source>
</reference>
<sequence length="200" mass="22052">MTKMTTKQEYLSALLDDEAGTFEQKRLLDEVQKDEELQQKLSSYALIGESLRAENNEAPILGTSFLAGIHDQLDQEEDFDEVLIEDIKDQPAANNNTWLKPMLGGALAASVVAVMAVTLMQSPQNPMSTAPIESIADNNVPVIIAEPTVVATVNNVERPIYVADQDLRNRLKRYVNNHVKYGSKSAIMPSVRAVGYAANY</sequence>